<dbReference type="InterPro" id="IPR050659">
    <property type="entry name" value="Peptidase_M24B"/>
</dbReference>
<dbReference type="SUPFAM" id="SSF55920">
    <property type="entry name" value="Creatinase/aminopeptidase"/>
    <property type="match status" value="1"/>
</dbReference>
<dbReference type="PANTHER" id="PTHR46112">
    <property type="entry name" value="AMINOPEPTIDASE"/>
    <property type="match status" value="1"/>
</dbReference>
<feature type="region of interest" description="Disordered" evidence="1">
    <location>
        <begin position="202"/>
        <end position="226"/>
    </location>
</feature>
<dbReference type="Pfam" id="PF00557">
    <property type="entry name" value="Peptidase_M24"/>
    <property type="match status" value="1"/>
</dbReference>
<dbReference type="Proteomes" id="UP001154061">
    <property type="component" value="Unassembled WGS sequence"/>
</dbReference>
<protein>
    <submittedName>
        <fullName evidence="3">Peptidase M24</fullName>
    </submittedName>
</protein>
<evidence type="ECO:0000313" key="3">
    <source>
        <dbReference type="EMBL" id="MDF9744851.1"/>
    </source>
</evidence>
<organism evidence="3 4">
    <name type="scientific">Natrinema salsiterrestre</name>
    <dbReference type="NCBI Taxonomy" id="2950540"/>
    <lineage>
        <taxon>Archaea</taxon>
        <taxon>Methanobacteriati</taxon>
        <taxon>Methanobacteriota</taxon>
        <taxon>Stenosarchaea group</taxon>
        <taxon>Halobacteria</taxon>
        <taxon>Halobacteriales</taxon>
        <taxon>Natrialbaceae</taxon>
        <taxon>Natrinema</taxon>
    </lineage>
</organism>
<reference evidence="3" key="1">
    <citation type="submission" date="2022-06" db="EMBL/GenBank/DDBJ databases">
        <title>Natrinema sp. a new haloarchaeum isolate from saline soil.</title>
        <authorList>
            <person name="Strakova D."/>
            <person name="Galisteo C."/>
            <person name="Sanchez-Porro C."/>
            <person name="Ventosa A."/>
        </authorList>
    </citation>
    <scope>NUCLEOTIDE SEQUENCE</scope>
    <source>
        <strain evidence="3">S1CR25-10</strain>
    </source>
</reference>
<dbReference type="InterPro" id="IPR000994">
    <property type="entry name" value="Pept_M24"/>
</dbReference>
<dbReference type="EMBL" id="JAMQOT010000001">
    <property type="protein sequence ID" value="MDF9744851.1"/>
    <property type="molecule type" value="Genomic_DNA"/>
</dbReference>
<dbReference type="InterPro" id="IPR036005">
    <property type="entry name" value="Creatinase/aminopeptidase-like"/>
</dbReference>
<feature type="domain" description="Peptidase M24" evidence="2">
    <location>
        <begin position="210"/>
        <end position="354"/>
    </location>
</feature>
<comment type="caution">
    <text evidence="3">The sequence shown here is derived from an EMBL/GenBank/DDBJ whole genome shotgun (WGS) entry which is preliminary data.</text>
</comment>
<evidence type="ECO:0000259" key="2">
    <source>
        <dbReference type="Pfam" id="PF00557"/>
    </source>
</evidence>
<dbReference type="AlphaFoldDB" id="A0A9Q4L3V9"/>
<proteinExistence type="predicted"/>
<accession>A0A9Q4L3V9</accession>
<sequence length="377" mass="39149">MRSADGFEYAPERRDHAVSVVSAALAERDAAAFVHVGTDRDPGIRYLRPAPATGRTAIAYLGAEDEWVVQSAADESRGDPAERLASTLADRGLEGPVLTPPRVPHDAALYLEHAGFELASTDALERARTTKTAGERAEIAAAQRAASAGIRRAASVLADATVVDGRLAVAENDGDRSDPEPLTAARLRTAIDDAIVGAGALPAGNTAVDPGSSDGTDPSPLRPGEPIVLEAAPRGPAGYHGGLVRTLVVDSDGGRERRVHVAVTQSFRSARSMLTAGTESVTAVEADLEAEVRSFGFAEGDAIETDVAGVGLEPRERPAEGGDDVGPETVVRIDVAGQVGADTRIRIADVLAVTDEGERPDWLAAPSQSLEPSALLE</sequence>
<evidence type="ECO:0000313" key="4">
    <source>
        <dbReference type="Proteomes" id="UP001154061"/>
    </source>
</evidence>
<dbReference type="Gene3D" id="3.90.230.10">
    <property type="entry name" value="Creatinase/methionine aminopeptidase superfamily"/>
    <property type="match status" value="1"/>
</dbReference>
<gene>
    <name evidence="3" type="ORF">NDI89_04545</name>
</gene>
<feature type="region of interest" description="Disordered" evidence="1">
    <location>
        <begin position="357"/>
        <end position="377"/>
    </location>
</feature>
<keyword evidence="4" id="KW-1185">Reference proteome</keyword>
<name>A0A9Q4L3V9_9EURY</name>
<evidence type="ECO:0000256" key="1">
    <source>
        <dbReference type="SAM" id="MobiDB-lite"/>
    </source>
</evidence>
<dbReference type="PANTHER" id="PTHR46112:SF2">
    <property type="entry name" value="XAA-PRO AMINOPEPTIDASE P-RELATED"/>
    <property type="match status" value="1"/>
</dbReference>